<evidence type="ECO:0000256" key="1">
    <source>
        <dbReference type="SAM" id="MobiDB-lite"/>
    </source>
</evidence>
<dbReference type="RefSeq" id="WP_206712978.1">
    <property type="nucleotide sequence ID" value="NZ_CP071091.1"/>
</dbReference>
<dbReference type="EMBL" id="CP071091">
    <property type="protein sequence ID" value="QSQ11221.1"/>
    <property type="molecule type" value="Genomic_DNA"/>
</dbReference>
<evidence type="ECO:0000313" key="2">
    <source>
        <dbReference type="EMBL" id="QSQ11221.1"/>
    </source>
</evidence>
<accession>A0ABX7N1E2</accession>
<keyword evidence="3" id="KW-1185">Reference proteome</keyword>
<feature type="compositionally biased region" description="Basic and acidic residues" evidence="1">
    <location>
        <begin position="23"/>
        <end position="49"/>
    </location>
</feature>
<feature type="region of interest" description="Disordered" evidence="1">
    <location>
        <begin position="1"/>
        <end position="57"/>
    </location>
</feature>
<reference evidence="2 3" key="1">
    <citation type="submission" date="2021-02" db="EMBL/GenBank/DDBJ databases">
        <title>De Novo genome assembly of isolated myxobacteria.</title>
        <authorList>
            <person name="Stevens D.C."/>
        </authorList>
    </citation>
    <scope>NUCLEOTIDE SEQUENCE [LARGE SCALE GENOMIC DNA]</scope>
    <source>
        <strain evidence="2 3">SCHIC003</strain>
    </source>
</reference>
<organism evidence="2 3">
    <name type="scientific">Myxococcus landrumensis</name>
    <dbReference type="NCBI Taxonomy" id="2813577"/>
    <lineage>
        <taxon>Bacteria</taxon>
        <taxon>Pseudomonadati</taxon>
        <taxon>Myxococcota</taxon>
        <taxon>Myxococcia</taxon>
        <taxon>Myxococcales</taxon>
        <taxon>Cystobacterineae</taxon>
        <taxon>Myxococcaceae</taxon>
        <taxon>Myxococcus</taxon>
    </lineage>
</organism>
<protein>
    <submittedName>
        <fullName evidence="2">Uncharacterized protein</fullName>
    </submittedName>
</protein>
<dbReference type="Proteomes" id="UP000663090">
    <property type="component" value="Chromosome"/>
</dbReference>
<sequence>MLRRASPIEGTRSTADLLGLLGQRHESPRGPGKRWRDTSVRMNSERGDADLDDGAVDDEAAIASW</sequence>
<name>A0ABX7N1E2_9BACT</name>
<evidence type="ECO:0000313" key="3">
    <source>
        <dbReference type="Proteomes" id="UP000663090"/>
    </source>
</evidence>
<gene>
    <name evidence="2" type="ORF">JY572_22655</name>
</gene>
<proteinExistence type="predicted"/>